<evidence type="ECO:0000256" key="14">
    <source>
        <dbReference type="ARBA" id="ARBA00022842"/>
    </source>
</evidence>
<evidence type="ECO:0000256" key="7">
    <source>
        <dbReference type="ARBA" id="ARBA00022679"/>
    </source>
</evidence>
<evidence type="ECO:0000256" key="20">
    <source>
        <dbReference type="SAM" id="Phobius"/>
    </source>
</evidence>
<comment type="cofactor">
    <cofactor evidence="1">
        <name>Mn(2+)</name>
        <dbReference type="ChEBI" id="CHEBI:29035"/>
    </cofactor>
</comment>
<dbReference type="SUPFAM" id="SSF57302">
    <property type="entry name" value="Snake toxin-like"/>
    <property type="match status" value="1"/>
</dbReference>
<reference evidence="23" key="1">
    <citation type="submission" date="2018-07" db="EMBL/GenBank/DDBJ databases">
        <title>Comparative genomics of catfishes provides insights into carnivory and benthic adaptation.</title>
        <authorList>
            <person name="Zhang Y."/>
            <person name="Wang D."/>
            <person name="Peng Z."/>
            <person name="Zheng S."/>
            <person name="Shao F."/>
            <person name="Tao W."/>
        </authorList>
    </citation>
    <scope>NUCLEOTIDE SEQUENCE</scope>
    <source>
        <strain evidence="23">Chongqing</strain>
    </source>
</reference>
<evidence type="ECO:0000256" key="12">
    <source>
        <dbReference type="ARBA" id="ARBA00022777"/>
    </source>
</evidence>
<dbReference type="GO" id="GO:0005024">
    <property type="term" value="F:transforming growth factor beta receptor activity"/>
    <property type="evidence" value="ECO:0007669"/>
    <property type="project" value="TreeGrafter"/>
</dbReference>
<dbReference type="PANTHER" id="PTHR23255">
    <property type="entry name" value="TRANSFORMING GROWTH FACTOR-BETA RECEPTOR TYPE I AND II"/>
    <property type="match status" value="1"/>
</dbReference>
<evidence type="ECO:0000256" key="16">
    <source>
        <dbReference type="ARBA" id="ARBA00023136"/>
    </source>
</evidence>
<dbReference type="Gene3D" id="1.10.510.10">
    <property type="entry name" value="Transferase(Phosphotransferase) domain 1"/>
    <property type="match status" value="1"/>
</dbReference>
<dbReference type="InterPro" id="IPR017441">
    <property type="entry name" value="Protein_kinase_ATP_BS"/>
</dbReference>
<comment type="subcellular location">
    <subcellularLocation>
        <location evidence="3">Membrane</location>
        <topology evidence="3">Single-pass type I membrane protein</topology>
    </subcellularLocation>
</comment>
<evidence type="ECO:0000256" key="1">
    <source>
        <dbReference type="ARBA" id="ARBA00001936"/>
    </source>
</evidence>
<evidence type="ECO:0000256" key="10">
    <source>
        <dbReference type="ARBA" id="ARBA00022729"/>
    </source>
</evidence>
<keyword evidence="15 20" id="KW-1133">Transmembrane helix</keyword>
<dbReference type="FunFam" id="3.30.200.20:FF:000174">
    <property type="entry name" value="Receptor protein serine/threonine kinase"/>
    <property type="match status" value="1"/>
</dbReference>
<evidence type="ECO:0000256" key="21">
    <source>
        <dbReference type="SAM" id="SignalP"/>
    </source>
</evidence>
<evidence type="ECO:0000256" key="18">
    <source>
        <dbReference type="PROSITE-ProRule" id="PRU10141"/>
    </source>
</evidence>
<dbReference type="AlphaFoldDB" id="A0AAD5FTZ4"/>
<dbReference type="Pfam" id="PF01064">
    <property type="entry name" value="Activin_recp"/>
    <property type="match status" value="1"/>
</dbReference>
<evidence type="ECO:0000256" key="3">
    <source>
        <dbReference type="ARBA" id="ARBA00004479"/>
    </source>
</evidence>
<dbReference type="InterPro" id="IPR000719">
    <property type="entry name" value="Prot_kinase_dom"/>
</dbReference>
<feature type="compositionally biased region" description="Low complexity" evidence="19">
    <location>
        <begin position="922"/>
        <end position="935"/>
    </location>
</feature>
<evidence type="ECO:0000256" key="17">
    <source>
        <dbReference type="ARBA" id="ARBA00023170"/>
    </source>
</evidence>
<evidence type="ECO:0000256" key="2">
    <source>
        <dbReference type="ARBA" id="ARBA00001946"/>
    </source>
</evidence>
<keyword evidence="11 18" id="KW-0547">Nucleotide-binding</keyword>
<evidence type="ECO:0000313" key="24">
    <source>
        <dbReference type="Proteomes" id="UP001205998"/>
    </source>
</evidence>
<keyword evidence="16 20" id="KW-0472">Membrane</keyword>
<evidence type="ECO:0000256" key="19">
    <source>
        <dbReference type="SAM" id="MobiDB-lite"/>
    </source>
</evidence>
<keyword evidence="12" id="KW-0418">Kinase</keyword>
<proteinExistence type="inferred from homology"/>
<keyword evidence="14" id="KW-0460">Magnesium</keyword>
<dbReference type="GO" id="GO:0005524">
    <property type="term" value="F:ATP binding"/>
    <property type="evidence" value="ECO:0007669"/>
    <property type="project" value="UniProtKB-UniRule"/>
</dbReference>
<dbReference type="InterPro" id="IPR011009">
    <property type="entry name" value="Kinase-like_dom_sf"/>
</dbReference>
<feature type="compositionally biased region" description="Low complexity" evidence="19">
    <location>
        <begin position="581"/>
        <end position="599"/>
    </location>
</feature>
<dbReference type="Proteomes" id="UP001205998">
    <property type="component" value="Unassembled WGS sequence"/>
</dbReference>
<dbReference type="PROSITE" id="PS00107">
    <property type="entry name" value="PROTEIN_KINASE_ATP"/>
    <property type="match status" value="1"/>
</dbReference>
<dbReference type="InterPro" id="IPR001245">
    <property type="entry name" value="Ser-Thr/Tyr_kinase_cat_dom"/>
</dbReference>
<evidence type="ECO:0000256" key="9">
    <source>
        <dbReference type="ARBA" id="ARBA00022723"/>
    </source>
</evidence>
<evidence type="ECO:0000256" key="8">
    <source>
        <dbReference type="ARBA" id="ARBA00022692"/>
    </source>
</evidence>
<dbReference type="Gene3D" id="2.10.60.10">
    <property type="entry name" value="CD59"/>
    <property type="match status" value="1"/>
</dbReference>
<feature type="region of interest" description="Disordered" evidence="19">
    <location>
        <begin position="854"/>
        <end position="943"/>
    </location>
</feature>
<keyword evidence="24" id="KW-1185">Reference proteome</keyword>
<dbReference type="InterPro" id="IPR000472">
    <property type="entry name" value="Activin_recp"/>
</dbReference>
<feature type="binding site" evidence="18">
    <location>
        <position position="236"/>
    </location>
    <ligand>
        <name>ATP</name>
        <dbReference type="ChEBI" id="CHEBI:30616"/>
    </ligand>
</feature>
<evidence type="ECO:0000256" key="5">
    <source>
        <dbReference type="ARBA" id="ARBA00012401"/>
    </source>
</evidence>
<dbReference type="CDD" id="cd14054">
    <property type="entry name" value="STKc_BMPR2_AMHR2"/>
    <property type="match status" value="1"/>
</dbReference>
<evidence type="ECO:0000256" key="11">
    <source>
        <dbReference type="ARBA" id="ARBA00022741"/>
    </source>
</evidence>
<comment type="cofactor">
    <cofactor evidence="2">
        <name>Mg(2+)</name>
        <dbReference type="ChEBI" id="CHEBI:18420"/>
    </cofactor>
</comment>
<keyword evidence="13 18" id="KW-0067">ATP-binding</keyword>
<organism evidence="23 24">
    <name type="scientific">Silurus asotus</name>
    <name type="common">Amur catfish</name>
    <name type="synonym">Parasilurus asotus</name>
    <dbReference type="NCBI Taxonomy" id="30991"/>
    <lineage>
        <taxon>Eukaryota</taxon>
        <taxon>Metazoa</taxon>
        <taxon>Chordata</taxon>
        <taxon>Craniata</taxon>
        <taxon>Vertebrata</taxon>
        <taxon>Euteleostomi</taxon>
        <taxon>Actinopterygii</taxon>
        <taxon>Neopterygii</taxon>
        <taxon>Teleostei</taxon>
        <taxon>Ostariophysi</taxon>
        <taxon>Siluriformes</taxon>
        <taxon>Siluridae</taxon>
        <taxon>Silurus</taxon>
    </lineage>
</organism>
<keyword evidence="17 23" id="KW-0675">Receptor</keyword>
<evidence type="ECO:0000256" key="13">
    <source>
        <dbReference type="ARBA" id="ARBA00022840"/>
    </source>
</evidence>
<dbReference type="PROSITE" id="PS50011">
    <property type="entry name" value="PROTEIN_KINASE_DOM"/>
    <property type="match status" value="1"/>
</dbReference>
<feature type="compositionally biased region" description="Low complexity" evidence="19">
    <location>
        <begin position="538"/>
        <end position="547"/>
    </location>
</feature>
<keyword evidence="10 21" id="KW-0732">Signal</keyword>
<feature type="region of interest" description="Disordered" evidence="19">
    <location>
        <begin position="632"/>
        <end position="668"/>
    </location>
</feature>
<feature type="transmembrane region" description="Helical" evidence="20">
    <location>
        <begin position="325"/>
        <end position="348"/>
    </location>
</feature>
<evidence type="ECO:0000259" key="22">
    <source>
        <dbReference type="PROSITE" id="PS50011"/>
    </source>
</evidence>
<dbReference type="InterPro" id="IPR000333">
    <property type="entry name" value="TGFB_receptor"/>
</dbReference>
<keyword evidence="6" id="KW-0723">Serine/threonine-protein kinase</keyword>
<comment type="caution">
    <text evidence="23">The sequence shown here is derived from an EMBL/GenBank/DDBJ whole genome shotgun (WGS) entry which is preliminary data.</text>
</comment>
<gene>
    <name evidence="23" type="ORF">C0J50_8272</name>
</gene>
<feature type="region of interest" description="Disordered" evidence="19">
    <location>
        <begin position="536"/>
        <end position="599"/>
    </location>
</feature>
<feature type="domain" description="Protein kinase" evidence="22">
    <location>
        <begin position="209"/>
        <end position="476"/>
    </location>
</feature>
<dbReference type="GO" id="GO:0005886">
    <property type="term" value="C:plasma membrane"/>
    <property type="evidence" value="ECO:0007669"/>
    <property type="project" value="TreeGrafter"/>
</dbReference>
<dbReference type="EMBL" id="MU546873">
    <property type="protein sequence ID" value="KAI5628034.1"/>
    <property type="molecule type" value="Genomic_DNA"/>
</dbReference>
<keyword evidence="8 20" id="KW-0812">Transmembrane</keyword>
<keyword evidence="9" id="KW-0479">Metal-binding</keyword>
<dbReference type="PANTHER" id="PTHR23255:SF63">
    <property type="entry name" value="BONE MORPHOGENETIC PROTEIN RECEPTOR TYPE-2"/>
    <property type="match status" value="1"/>
</dbReference>
<evidence type="ECO:0000256" key="6">
    <source>
        <dbReference type="ARBA" id="ARBA00022527"/>
    </source>
</evidence>
<dbReference type="InterPro" id="IPR045860">
    <property type="entry name" value="Snake_toxin-like_sf"/>
</dbReference>
<feature type="compositionally biased region" description="Basic and acidic residues" evidence="19">
    <location>
        <begin position="633"/>
        <end position="659"/>
    </location>
</feature>
<feature type="compositionally biased region" description="Polar residues" evidence="19">
    <location>
        <begin position="561"/>
        <end position="572"/>
    </location>
</feature>
<sequence>MSGCARVSVLTLGLCAVLLLLLSPVAAAQSEERECAFTDLHQQFDEQSVAGDWHVSRENNTILCSKSSRCYGLWEKTHDGDIHLVKQGCWTYIGDQQDCHDDRCVVTNTPSQIQNGTYRFCCCSTNMCNVNFTENWVPSPTSASILHPQPLHREDAIFITLASVSVVAVLIVAVFFGYRMLTGDRKQGLHNMDMMEAAASEPSVDLDSLKLLELIGRGRYGSVYKGSLDERPVAVKVFSYTNRQNFVNERAIYRIPLLEHDNIARFIVGDERLTTDSRMEYLLVMEYYPHGSLCRYLSLYTLDWGSCCRLAHSVTRGLAYLHTELLRGVALVMAVCQRAAAGYIAYWVGTIRYMAPEVLEGAVNLRDCESALKQVDMYAVGLIYWETFMRCTDLFPGETVPEYQMAFQAEVGNHPSFEDMQVLVSREKQRPKFPEAWKENSLAVRSLKETMEDCWDQDAEARLTAQCAEERMAELLLIWDRNKSVSPTVNPMSTALQNERNLTHSRRVPKIGSYPDYSSSSYIEDHDGMVKNLPGDMSTSGTSSVSGIGPGTGGVGEKNRNSINYERQQAQAQARLPSPETSGASISTSTTTTTAGLTPSTVMSTISESAPSEEAGAALSVPVCLQLTQEDLETTKLDPKEVDKNLKESSDENLMEHSQKQFSAPDPLSTGSSSLLYPFIKLAAEVNAGAGGGHQAEFGAGSSATLDAPPTMFPLPKQQNLPKRPTSLALGSKNPSKESSSSRLKFGRHKSNLKQVETGVAKMNVVAAAEPHSVTLTNNGAGVRNGAGALLINGYAGGSSSASSSLGNTNPAGPQGEGGGLPLLQSQLSGDDIRLNININSSPDEHEPLLRREHTGRTNSNNNNNSNVHTAVSSGPEASSAIPAGPALAGPRVLQVNEEAPLRQGKPRRPERPNSLDLSTTSQDFSVSVESSSQEGKAASAEKIKRRVKTPYSLKRWRPSTWIISTDTLDGEVNNNGAGGGQGAAGATRSKSSTAVFLVGEGPATATLSSDPPGMACL</sequence>
<feature type="compositionally biased region" description="Low complexity" evidence="19">
    <location>
        <begin position="732"/>
        <end position="744"/>
    </location>
</feature>
<feature type="compositionally biased region" description="Polar residues" evidence="19">
    <location>
        <begin position="868"/>
        <end position="877"/>
    </location>
</feature>
<accession>A0AAD5FTZ4</accession>
<dbReference type="SUPFAM" id="SSF56112">
    <property type="entry name" value="Protein kinase-like (PK-like)"/>
    <property type="match status" value="1"/>
</dbReference>
<dbReference type="EC" id="2.7.11.30" evidence="5"/>
<feature type="chain" id="PRO_5042162086" description="receptor protein serine/threonine kinase" evidence="21">
    <location>
        <begin position="28"/>
        <end position="1018"/>
    </location>
</feature>
<feature type="region of interest" description="Disordered" evidence="19">
    <location>
        <begin position="700"/>
        <end position="747"/>
    </location>
</feature>
<name>A0AAD5FTZ4_SILAS</name>
<keyword evidence="7" id="KW-0808">Transferase</keyword>
<feature type="region of interest" description="Disordered" evidence="19">
    <location>
        <begin position="798"/>
        <end position="826"/>
    </location>
</feature>
<dbReference type="FunFam" id="2.10.60.10:FF:000006">
    <property type="entry name" value="Receptor protein serine/threonine kinase"/>
    <property type="match status" value="1"/>
</dbReference>
<comment type="similarity">
    <text evidence="4">Belongs to the protein kinase superfamily. TKL Ser/Thr protein kinase family. TGFB receptor subfamily.</text>
</comment>
<dbReference type="CDD" id="cd23614">
    <property type="entry name" value="TFP_LU_ECD_BMPR2"/>
    <property type="match status" value="1"/>
</dbReference>
<evidence type="ECO:0000313" key="23">
    <source>
        <dbReference type="EMBL" id="KAI5628034.1"/>
    </source>
</evidence>
<dbReference type="GO" id="GO:0001944">
    <property type="term" value="P:vasculature development"/>
    <property type="evidence" value="ECO:0007669"/>
    <property type="project" value="TreeGrafter"/>
</dbReference>
<feature type="signal peptide" evidence="21">
    <location>
        <begin position="1"/>
        <end position="27"/>
    </location>
</feature>
<dbReference type="GO" id="GO:0030509">
    <property type="term" value="P:BMP signaling pathway"/>
    <property type="evidence" value="ECO:0007669"/>
    <property type="project" value="TreeGrafter"/>
</dbReference>
<dbReference type="GO" id="GO:0043235">
    <property type="term" value="C:receptor complex"/>
    <property type="evidence" value="ECO:0007669"/>
    <property type="project" value="TreeGrafter"/>
</dbReference>
<evidence type="ECO:0000256" key="4">
    <source>
        <dbReference type="ARBA" id="ARBA00009605"/>
    </source>
</evidence>
<evidence type="ECO:0000256" key="15">
    <source>
        <dbReference type="ARBA" id="ARBA00022989"/>
    </source>
</evidence>
<protein>
    <recommendedName>
        <fullName evidence="5">receptor protein serine/threonine kinase</fullName>
        <ecNumber evidence="5">2.7.11.30</ecNumber>
    </recommendedName>
</protein>
<dbReference type="Pfam" id="PF07714">
    <property type="entry name" value="PK_Tyr_Ser-Thr"/>
    <property type="match status" value="1"/>
</dbReference>
<dbReference type="Gene3D" id="3.30.200.20">
    <property type="entry name" value="Phosphorylase Kinase, domain 1"/>
    <property type="match status" value="1"/>
</dbReference>
<feature type="transmembrane region" description="Helical" evidence="20">
    <location>
        <begin position="156"/>
        <end position="178"/>
    </location>
</feature>